<accession>A0A644WUW8</accession>
<dbReference type="SMART" id="SM00729">
    <property type="entry name" value="Elp3"/>
    <property type="match status" value="1"/>
</dbReference>
<evidence type="ECO:0000256" key="1">
    <source>
        <dbReference type="ARBA" id="ARBA00001966"/>
    </source>
</evidence>
<dbReference type="InterPro" id="IPR006638">
    <property type="entry name" value="Elp3/MiaA/NifB-like_rSAM"/>
</dbReference>
<evidence type="ECO:0000259" key="7">
    <source>
        <dbReference type="PROSITE" id="PS51918"/>
    </source>
</evidence>
<dbReference type="GO" id="GO:0003824">
    <property type="term" value="F:catalytic activity"/>
    <property type="evidence" value="ECO:0007669"/>
    <property type="project" value="InterPro"/>
</dbReference>
<proteinExistence type="predicted"/>
<dbReference type="InterPro" id="IPR051198">
    <property type="entry name" value="BchE-like"/>
</dbReference>
<reference evidence="8" key="1">
    <citation type="submission" date="2019-08" db="EMBL/GenBank/DDBJ databases">
        <authorList>
            <person name="Kucharzyk K."/>
            <person name="Murdoch R.W."/>
            <person name="Higgins S."/>
            <person name="Loffler F."/>
        </authorList>
    </citation>
    <scope>NUCLEOTIDE SEQUENCE</scope>
</reference>
<feature type="region of interest" description="Disordered" evidence="6">
    <location>
        <begin position="415"/>
        <end position="442"/>
    </location>
</feature>
<evidence type="ECO:0000256" key="4">
    <source>
        <dbReference type="ARBA" id="ARBA00023004"/>
    </source>
</evidence>
<dbReference type="GO" id="GO:0051536">
    <property type="term" value="F:iron-sulfur cluster binding"/>
    <property type="evidence" value="ECO:0007669"/>
    <property type="project" value="UniProtKB-KW"/>
</dbReference>
<evidence type="ECO:0000256" key="2">
    <source>
        <dbReference type="ARBA" id="ARBA00022691"/>
    </source>
</evidence>
<dbReference type="SFLD" id="SFLDG01082">
    <property type="entry name" value="B12-binding_domain_containing"/>
    <property type="match status" value="1"/>
</dbReference>
<dbReference type="PROSITE" id="PS51918">
    <property type="entry name" value="RADICAL_SAM"/>
    <property type="match status" value="1"/>
</dbReference>
<keyword evidence="4" id="KW-0408">Iron</keyword>
<organism evidence="8">
    <name type="scientific">bioreactor metagenome</name>
    <dbReference type="NCBI Taxonomy" id="1076179"/>
    <lineage>
        <taxon>unclassified sequences</taxon>
        <taxon>metagenomes</taxon>
        <taxon>ecological metagenomes</taxon>
    </lineage>
</organism>
<feature type="compositionally biased region" description="Basic and acidic residues" evidence="6">
    <location>
        <begin position="419"/>
        <end position="429"/>
    </location>
</feature>
<dbReference type="InterPro" id="IPR058240">
    <property type="entry name" value="rSAM_sf"/>
</dbReference>
<evidence type="ECO:0000256" key="5">
    <source>
        <dbReference type="ARBA" id="ARBA00023014"/>
    </source>
</evidence>
<comment type="caution">
    <text evidence="8">The sequence shown here is derived from an EMBL/GenBank/DDBJ whole genome shotgun (WGS) entry which is preliminary data.</text>
</comment>
<dbReference type="InterPro" id="IPR036724">
    <property type="entry name" value="Cobalamin-bd_sf"/>
</dbReference>
<dbReference type="PANTHER" id="PTHR43409">
    <property type="entry name" value="ANAEROBIC MAGNESIUM-PROTOPORPHYRIN IX MONOMETHYL ESTER CYCLASE-RELATED"/>
    <property type="match status" value="1"/>
</dbReference>
<dbReference type="GO" id="GO:0031419">
    <property type="term" value="F:cobalamin binding"/>
    <property type="evidence" value="ECO:0007669"/>
    <property type="project" value="InterPro"/>
</dbReference>
<dbReference type="InterPro" id="IPR007197">
    <property type="entry name" value="rSAM"/>
</dbReference>
<dbReference type="SUPFAM" id="SSF52242">
    <property type="entry name" value="Cobalamin (vitamin B12)-binding domain"/>
    <property type="match status" value="1"/>
</dbReference>
<evidence type="ECO:0000256" key="6">
    <source>
        <dbReference type="SAM" id="MobiDB-lite"/>
    </source>
</evidence>
<dbReference type="GO" id="GO:0005829">
    <property type="term" value="C:cytosol"/>
    <property type="evidence" value="ECO:0007669"/>
    <property type="project" value="TreeGrafter"/>
</dbReference>
<comment type="cofactor">
    <cofactor evidence="1">
        <name>[4Fe-4S] cluster</name>
        <dbReference type="ChEBI" id="CHEBI:49883"/>
    </cofactor>
</comment>
<dbReference type="EMBL" id="VSSQ01001172">
    <property type="protein sequence ID" value="MPM05864.1"/>
    <property type="molecule type" value="Genomic_DNA"/>
</dbReference>
<dbReference type="Gene3D" id="3.80.30.20">
    <property type="entry name" value="tm_1862 like domain"/>
    <property type="match status" value="1"/>
</dbReference>
<dbReference type="SUPFAM" id="SSF102114">
    <property type="entry name" value="Radical SAM enzymes"/>
    <property type="match status" value="1"/>
</dbReference>
<dbReference type="PANTHER" id="PTHR43409:SF15">
    <property type="entry name" value="PUTATIVE-RELATED"/>
    <property type="match status" value="1"/>
</dbReference>
<dbReference type="Pfam" id="PF04055">
    <property type="entry name" value="Radical_SAM"/>
    <property type="match status" value="1"/>
</dbReference>
<dbReference type="GO" id="GO:0046872">
    <property type="term" value="F:metal ion binding"/>
    <property type="evidence" value="ECO:0007669"/>
    <property type="project" value="UniProtKB-KW"/>
</dbReference>
<dbReference type="CDD" id="cd01335">
    <property type="entry name" value="Radical_SAM"/>
    <property type="match status" value="1"/>
</dbReference>
<name>A0A644WUW8_9ZZZZ</name>
<dbReference type="SFLD" id="SFLDS00029">
    <property type="entry name" value="Radical_SAM"/>
    <property type="match status" value="1"/>
</dbReference>
<keyword evidence="3" id="KW-0479">Metal-binding</keyword>
<protein>
    <recommendedName>
        <fullName evidence="7">Radical SAM core domain-containing protein</fullName>
    </recommendedName>
</protein>
<dbReference type="Gene3D" id="3.40.50.280">
    <property type="entry name" value="Cobalamin-binding domain"/>
    <property type="match status" value="1"/>
</dbReference>
<sequence length="442" mass="49649">MSELSSFFREMTGAVVLGVNPPVHDFTFFDLWAKPLGLLFLLDYLRKRGNRVFLADCIFEGRTGDLSFGRNTVRKTEIPKPAWLAAIPRRYHRFGLGEEDFRRLLESCPVPDYILVTSMMTYWYGGVFSCIDTLRQVFPGVPVILGGVYARLCPDHAKRSGADMIQTEPLDLEFSLPATDLYRGLRYGVLATTFGCPFRCEYCASRLLEPSYRRRNPGLVLEDAARQLSGGEVRDLAFYDDALLAGKERHFYPLLEALNERHPGTRFHSPNGLHVREIDDECAEMLKKRGFETLRLSFESSDPEMQRRGSDKTSDEEYVAALASLRKAGFSGGQLETYILAGVPGQSVESVERSIRFVLEHGGNPKIAEFSPVPGTPSFRRAAELLPGLTDEPLLSNKTVYSSYLAGNMSPPELQALKDLAKGQREGRSKKPKFAKRTAYYP</sequence>
<keyword evidence="5" id="KW-0411">Iron-sulfur</keyword>
<dbReference type="AlphaFoldDB" id="A0A644WUW8"/>
<feature type="domain" description="Radical SAM core" evidence="7">
    <location>
        <begin position="180"/>
        <end position="412"/>
    </location>
</feature>
<gene>
    <name evidence="8" type="ORF">SDC9_52159</name>
</gene>
<evidence type="ECO:0000256" key="3">
    <source>
        <dbReference type="ARBA" id="ARBA00022723"/>
    </source>
</evidence>
<dbReference type="InterPro" id="IPR023404">
    <property type="entry name" value="rSAM_horseshoe"/>
</dbReference>
<keyword evidence="2" id="KW-0949">S-adenosyl-L-methionine</keyword>
<evidence type="ECO:0000313" key="8">
    <source>
        <dbReference type="EMBL" id="MPM05864.1"/>
    </source>
</evidence>